<accession>A0A5C6AZI1</accession>
<keyword evidence="2" id="KW-1185">Reference proteome</keyword>
<organism evidence="1 2">
    <name type="scientific">Stieleria varia</name>
    <dbReference type="NCBI Taxonomy" id="2528005"/>
    <lineage>
        <taxon>Bacteria</taxon>
        <taxon>Pseudomonadati</taxon>
        <taxon>Planctomycetota</taxon>
        <taxon>Planctomycetia</taxon>
        <taxon>Pirellulales</taxon>
        <taxon>Pirellulaceae</taxon>
        <taxon>Stieleria</taxon>
    </lineage>
</organism>
<sequence>MSNFDFLTSHHQPMGVSPGSYTVETDATKTAANAVRLIGLKRPAASTISRWALAPVLTRWKLTQQKPRLTPYG</sequence>
<evidence type="ECO:0000313" key="2">
    <source>
        <dbReference type="Proteomes" id="UP000320176"/>
    </source>
</evidence>
<evidence type="ECO:0000313" key="1">
    <source>
        <dbReference type="EMBL" id="TWU05465.1"/>
    </source>
</evidence>
<gene>
    <name evidence="1" type="ORF">Pla52n_11770</name>
</gene>
<dbReference type="AlphaFoldDB" id="A0A5C6AZI1"/>
<dbReference type="Proteomes" id="UP000320176">
    <property type="component" value="Unassembled WGS sequence"/>
</dbReference>
<protein>
    <submittedName>
        <fullName evidence="1">Uncharacterized protein</fullName>
    </submittedName>
</protein>
<name>A0A5C6AZI1_9BACT</name>
<reference evidence="1 2" key="1">
    <citation type="submission" date="2019-02" db="EMBL/GenBank/DDBJ databases">
        <title>Deep-cultivation of Planctomycetes and their phenomic and genomic characterization uncovers novel biology.</title>
        <authorList>
            <person name="Wiegand S."/>
            <person name="Jogler M."/>
            <person name="Boedeker C."/>
            <person name="Pinto D."/>
            <person name="Vollmers J."/>
            <person name="Rivas-Marin E."/>
            <person name="Kohn T."/>
            <person name="Peeters S.H."/>
            <person name="Heuer A."/>
            <person name="Rast P."/>
            <person name="Oberbeckmann S."/>
            <person name="Bunk B."/>
            <person name="Jeske O."/>
            <person name="Meyerdierks A."/>
            <person name="Storesund J.E."/>
            <person name="Kallscheuer N."/>
            <person name="Luecker S."/>
            <person name="Lage O.M."/>
            <person name="Pohl T."/>
            <person name="Merkel B.J."/>
            <person name="Hornburger P."/>
            <person name="Mueller R.-W."/>
            <person name="Bruemmer F."/>
            <person name="Labrenz M."/>
            <person name="Spormann A.M."/>
            <person name="Op Den Camp H."/>
            <person name="Overmann J."/>
            <person name="Amann R."/>
            <person name="Jetten M.S.M."/>
            <person name="Mascher T."/>
            <person name="Medema M.H."/>
            <person name="Devos D.P."/>
            <person name="Kaster A.-K."/>
            <person name="Ovreas L."/>
            <person name="Rohde M."/>
            <person name="Galperin M.Y."/>
            <person name="Jogler C."/>
        </authorList>
    </citation>
    <scope>NUCLEOTIDE SEQUENCE [LARGE SCALE GENOMIC DNA]</scope>
    <source>
        <strain evidence="1 2">Pla52n</strain>
    </source>
</reference>
<proteinExistence type="predicted"/>
<dbReference type="EMBL" id="SJPN01000002">
    <property type="protein sequence ID" value="TWU05465.1"/>
    <property type="molecule type" value="Genomic_DNA"/>
</dbReference>
<comment type="caution">
    <text evidence="1">The sequence shown here is derived from an EMBL/GenBank/DDBJ whole genome shotgun (WGS) entry which is preliminary data.</text>
</comment>